<dbReference type="EMBL" id="GDQN01011121">
    <property type="protein sequence ID" value="JAT79933.1"/>
    <property type="molecule type" value="Transcribed_RNA"/>
</dbReference>
<evidence type="ECO:0000313" key="2">
    <source>
        <dbReference type="EMBL" id="JAT79933.1"/>
    </source>
</evidence>
<accession>A0A1E1VYW8</accession>
<evidence type="ECO:0000259" key="1">
    <source>
        <dbReference type="PROSITE" id="PS51269"/>
    </source>
</evidence>
<gene>
    <name evidence="2" type="ORF">g.6467</name>
</gene>
<name>A0A1E1VYW8_PECGO</name>
<feature type="domain" description="COMM" evidence="1">
    <location>
        <begin position="123"/>
        <end position="232"/>
    </location>
</feature>
<dbReference type="OrthoDB" id="10257479at2759"/>
<dbReference type="PANTHER" id="PTHR15857:SF0">
    <property type="entry name" value="COMM DOMAIN-CONTAINING PROTEIN 2"/>
    <property type="match status" value="1"/>
</dbReference>
<sequence>MIIFLSDLQKEHLSLLHQHSTQVLVDFCKLAIEYLNNGSNGKKYAVAAEKLNVALPMIQNVVHALVYLIVEACKHNLSDGDFKSSLALAGFSSEQQEVLLKLYVTKKTELSGALYLLQQKDPTYQDLRWRFEIQVASRHCEEQIKPMVAVDFILMTPKHFGQNKDEKGKDIDSINESKCTSPVHINSNIRDAKTASQCQNIINHVLLQLDLPNLINLTNKLDQALKESKSQHVRKVQRAL</sequence>
<dbReference type="PANTHER" id="PTHR15857">
    <property type="entry name" value="COMM DOMAIN CONTAINING PROTEIN 2"/>
    <property type="match status" value="1"/>
</dbReference>
<dbReference type="Pfam" id="PF07258">
    <property type="entry name" value="COMM_domain"/>
    <property type="match status" value="1"/>
</dbReference>
<reference evidence="2" key="1">
    <citation type="submission" date="2015-09" db="EMBL/GenBank/DDBJ databases">
        <title>De novo assembly of Pectinophora gossypiella (Pink Bollworm) gut transcriptome.</title>
        <authorList>
            <person name="Tassone E.E."/>
        </authorList>
    </citation>
    <scope>NUCLEOTIDE SEQUENCE</scope>
</reference>
<proteinExistence type="predicted"/>
<dbReference type="PROSITE" id="PS51269">
    <property type="entry name" value="COMM"/>
    <property type="match status" value="1"/>
</dbReference>
<dbReference type="Pfam" id="PF21672">
    <property type="entry name" value="COMM_HN"/>
    <property type="match status" value="1"/>
</dbReference>
<dbReference type="InterPro" id="IPR017920">
    <property type="entry name" value="COMM"/>
</dbReference>
<dbReference type="InterPro" id="IPR037354">
    <property type="entry name" value="Commd2"/>
</dbReference>
<organism evidence="2">
    <name type="scientific">Pectinophora gossypiella</name>
    <name type="common">Cotton pink bollworm</name>
    <name type="synonym">Depressaria gossypiella</name>
    <dbReference type="NCBI Taxonomy" id="13191"/>
    <lineage>
        <taxon>Eukaryota</taxon>
        <taxon>Metazoa</taxon>
        <taxon>Ecdysozoa</taxon>
        <taxon>Arthropoda</taxon>
        <taxon>Hexapoda</taxon>
        <taxon>Insecta</taxon>
        <taxon>Pterygota</taxon>
        <taxon>Neoptera</taxon>
        <taxon>Endopterygota</taxon>
        <taxon>Lepidoptera</taxon>
        <taxon>Glossata</taxon>
        <taxon>Ditrysia</taxon>
        <taxon>Gelechioidea</taxon>
        <taxon>Gelechiidae</taxon>
        <taxon>Apatetrinae</taxon>
        <taxon>Pectinophora</taxon>
    </lineage>
</organism>
<protein>
    <recommendedName>
        <fullName evidence="1">COMM domain-containing protein</fullName>
    </recommendedName>
</protein>
<dbReference type="AlphaFoldDB" id="A0A1E1VYW8"/>